<name>D4BG08_9ENTR</name>
<dbReference type="HOGENOM" id="CLU_3267758_0_0_6"/>
<dbReference type="EMBL" id="ABWL02000016">
    <property type="protein sequence ID" value="EFE07295.1"/>
    <property type="molecule type" value="Genomic_DNA"/>
</dbReference>
<sequence length="41" mass="4905">MRKKSLPLRINKSAINCVSVHANFLWRYDNGYKQVFRCSLF</sequence>
<comment type="caution">
    <text evidence="1">The sequence shown here is derived from an EMBL/GenBank/DDBJ whole genome shotgun (WGS) entry which is preliminary data.</text>
</comment>
<reference evidence="1 2" key="1">
    <citation type="submission" date="2010-02" db="EMBL/GenBank/DDBJ databases">
        <authorList>
            <person name="Weinstock G."/>
            <person name="Sodergren E."/>
            <person name="Clifton S."/>
            <person name="Fulton L."/>
            <person name="Fulton B."/>
            <person name="Courtney L."/>
            <person name="Fronick C."/>
            <person name="Harrison M."/>
            <person name="Strong C."/>
            <person name="Farmer C."/>
            <person name="Delahaunty K."/>
            <person name="Markovic C."/>
            <person name="Hall O."/>
            <person name="Minx P."/>
            <person name="Tomlinson C."/>
            <person name="Mitreva M."/>
            <person name="Nelson J."/>
            <person name="Hou S."/>
            <person name="Wollam A."/>
            <person name="Pepin K.H."/>
            <person name="Johnson M."/>
            <person name="Bhonagiri V."/>
            <person name="Zhang X."/>
            <person name="Suruliraj S."/>
            <person name="Warren W."/>
            <person name="Chinwalla A."/>
            <person name="Mardis E.R."/>
            <person name="Wilson R.K."/>
        </authorList>
    </citation>
    <scope>NUCLEOTIDE SEQUENCE [LARGE SCALE GENOMIC DNA]</scope>
    <source>
        <strain evidence="1 2">ATCC 29220</strain>
    </source>
</reference>
<dbReference type="AlphaFoldDB" id="D4BG08"/>
<dbReference type="Proteomes" id="UP000003880">
    <property type="component" value="Unassembled WGS sequence"/>
</dbReference>
<organism evidence="1 2">
    <name type="scientific">Citrobacter youngae ATCC 29220</name>
    <dbReference type="NCBI Taxonomy" id="500640"/>
    <lineage>
        <taxon>Bacteria</taxon>
        <taxon>Pseudomonadati</taxon>
        <taxon>Pseudomonadota</taxon>
        <taxon>Gammaproteobacteria</taxon>
        <taxon>Enterobacterales</taxon>
        <taxon>Enterobacteriaceae</taxon>
        <taxon>Citrobacter</taxon>
        <taxon>Citrobacter freundii complex</taxon>
    </lineage>
</organism>
<gene>
    <name evidence="1" type="ORF">CIT292_09179</name>
</gene>
<evidence type="ECO:0000313" key="2">
    <source>
        <dbReference type="Proteomes" id="UP000003880"/>
    </source>
</evidence>
<evidence type="ECO:0000313" key="1">
    <source>
        <dbReference type="EMBL" id="EFE07295.1"/>
    </source>
</evidence>
<accession>D4BG08</accession>
<protein>
    <submittedName>
        <fullName evidence="1">Uncharacterized protein</fullName>
    </submittedName>
</protein>
<proteinExistence type="predicted"/>